<reference evidence="1" key="1">
    <citation type="submission" date="2022-08" db="EMBL/GenBank/DDBJ databases">
        <title>Genome Sequence of Lecanicillium fungicola.</title>
        <authorList>
            <person name="Buettner E."/>
        </authorList>
    </citation>
    <scope>NUCLEOTIDE SEQUENCE</scope>
    <source>
        <strain evidence="1">Babe33</strain>
    </source>
</reference>
<dbReference type="Proteomes" id="UP001143910">
    <property type="component" value="Unassembled WGS sequence"/>
</dbReference>
<accession>A0ACC1NUS6</accession>
<proteinExistence type="predicted"/>
<organism evidence="1 2">
    <name type="scientific">Zarea fungicola</name>
    <dbReference type="NCBI Taxonomy" id="93591"/>
    <lineage>
        <taxon>Eukaryota</taxon>
        <taxon>Fungi</taxon>
        <taxon>Dikarya</taxon>
        <taxon>Ascomycota</taxon>
        <taxon>Pezizomycotina</taxon>
        <taxon>Sordariomycetes</taxon>
        <taxon>Hypocreomycetidae</taxon>
        <taxon>Hypocreales</taxon>
        <taxon>Cordycipitaceae</taxon>
        <taxon>Zarea</taxon>
    </lineage>
</organism>
<evidence type="ECO:0000313" key="2">
    <source>
        <dbReference type="Proteomes" id="UP001143910"/>
    </source>
</evidence>
<sequence length="530" mass="56104">MTTSENTPLLNSNGNHNSNKSGSSVTPWLPGVEFRILLAAFILSAALSLSQIPILYAFRNMVCELFYSQHPTYPEIGNRCNRNEVEAGVAVQYTLLGLTSIVCSLLNLVLTGWQVRRWGLKTALLISISFPILRSSVQALCILVGGLPGIILMHLSQILGIFGGTGGGALVLNVTITEIVTAKARTGSLSKLAGSIMFGNAVGFKLGGTIADWLGIQAPFFCSAGVLALTLIYIVFTLPSTSTNNSATAKSANPERIRNPATFKPSWIMGVLAPQSRTLGDGSIVKYYGPLILAVGTFTSLLATANVPTLLVMYSLATFRFAPSQSSTLMALNSLMRSIFLIFVFPRIVACSKSRFSVANKTVEAAASAATQGLADANAASDVIMPATTESNAGFDLTVLRWSVVTDALLTGATAFTSQPWHMYLVGGLQPLASGIVPASKGVMAEICLPSERADALQIMAMIEYLATLATVAVSGLIYSFFVDLKKGHVIFFCSSTVAVVAAVVLLFCRAPPDNSVPEARHELINSTSA</sequence>
<gene>
    <name evidence="1" type="ORF">NQ176_g1576</name>
</gene>
<keyword evidence="2" id="KW-1185">Reference proteome</keyword>
<name>A0ACC1NUS6_9HYPO</name>
<evidence type="ECO:0000313" key="1">
    <source>
        <dbReference type="EMBL" id="KAJ2982164.1"/>
    </source>
</evidence>
<protein>
    <submittedName>
        <fullName evidence="1">Uncharacterized protein</fullName>
    </submittedName>
</protein>
<comment type="caution">
    <text evidence="1">The sequence shown here is derived from an EMBL/GenBank/DDBJ whole genome shotgun (WGS) entry which is preliminary data.</text>
</comment>
<dbReference type="EMBL" id="JANJQO010000091">
    <property type="protein sequence ID" value="KAJ2982164.1"/>
    <property type="molecule type" value="Genomic_DNA"/>
</dbReference>